<dbReference type="Proteomes" id="UP001187425">
    <property type="component" value="Unassembled WGS sequence"/>
</dbReference>
<gene>
    <name evidence="2" type="ORF">R4K57_23480</name>
</gene>
<dbReference type="GeneID" id="55515413"/>
<accession>A0AAW8ZV10</accession>
<evidence type="ECO:0000256" key="1">
    <source>
        <dbReference type="SAM" id="MobiDB-lite"/>
    </source>
</evidence>
<sequence>MRDEDVESIAIQQAGRESAKTPALALRDDDRATGGAAITGKWGSLTARTTTIWRCLDIPGQVGFKTPGMSCGSVVYSLQDDKFGIVAPL</sequence>
<organism evidence="2 3">
    <name type="scientific">Xanthomonas hortorum pv. vitians</name>
    <dbReference type="NCBI Taxonomy" id="83224"/>
    <lineage>
        <taxon>Bacteria</taxon>
        <taxon>Pseudomonadati</taxon>
        <taxon>Pseudomonadota</taxon>
        <taxon>Gammaproteobacteria</taxon>
        <taxon>Lysobacterales</taxon>
        <taxon>Lysobacteraceae</taxon>
        <taxon>Xanthomonas</taxon>
    </lineage>
</organism>
<dbReference type="RefSeq" id="WP_139051524.1">
    <property type="nucleotide sequence ID" value="NZ_CP060399.1"/>
</dbReference>
<evidence type="ECO:0000313" key="2">
    <source>
        <dbReference type="EMBL" id="MDV7251277.1"/>
    </source>
</evidence>
<proteinExistence type="predicted"/>
<comment type="caution">
    <text evidence="2">The sequence shown here is derived from an EMBL/GenBank/DDBJ whole genome shotgun (WGS) entry which is preliminary data.</text>
</comment>
<protein>
    <submittedName>
        <fullName evidence="2">Uncharacterized protein</fullName>
    </submittedName>
</protein>
<evidence type="ECO:0000313" key="3">
    <source>
        <dbReference type="Proteomes" id="UP001187425"/>
    </source>
</evidence>
<dbReference type="EMBL" id="JAWMQI010000170">
    <property type="protein sequence ID" value="MDV7251277.1"/>
    <property type="molecule type" value="Genomic_DNA"/>
</dbReference>
<reference evidence="2 3" key="1">
    <citation type="submission" date="2023-10" db="EMBL/GenBank/DDBJ databases">
        <title>A new tool for lettuce pathogen research.</title>
        <authorList>
            <person name="Horton K.N."/>
            <person name="Cseke L.J."/>
            <person name="Badiwe M."/>
            <person name="Tesfaye D."/>
            <person name="Klein A."/>
            <person name="Su J."/>
            <person name="Potnis N."/>
            <person name="Gassmann W."/>
        </authorList>
    </citation>
    <scope>NUCLEOTIDE SEQUENCE [LARGE SCALE GENOMIC DNA]</scope>
    <source>
        <strain evidence="2 3">JSKH1901</strain>
    </source>
</reference>
<dbReference type="AlphaFoldDB" id="A0AAW8ZV10"/>
<feature type="region of interest" description="Disordered" evidence="1">
    <location>
        <begin position="1"/>
        <end position="24"/>
    </location>
</feature>
<name>A0AAW8ZV10_9XANT</name>